<dbReference type="InterPro" id="IPR040686">
    <property type="entry name" value="PurK_C"/>
</dbReference>
<dbReference type="NCBIfam" id="NF004679">
    <property type="entry name" value="PRK06019.1-5"/>
    <property type="match status" value="1"/>
</dbReference>
<comment type="function">
    <text evidence="5">Catalyzes the ATP-dependent conversion of 5-aminoimidazole ribonucleotide (AIR) and HCO(3)(-) to N5-carboxyaminoimidazole ribonucleotide (N5-CAIR).</text>
</comment>
<accession>A0A426QJ29</accession>
<dbReference type="GO" id="GO:0034028">
    <property type="term" value="F:5-(carboxyamino)imidazole ribonucleotide synthase activity"/>
    <property type="evidence" value="ECO:0007669"/>
    <property type="project" value="UniProtKB-UniRule"/>
</dbReference>
<name>A0A426QJ29_9GAMM</name>
<feature type="binding site" evidence="5">
    <location>
        <position position="187"/>
    </location>
    <ligand>
        <name>ATP</name>
        <dbReference type="ChEBI" id="CHEBI:30616"/>
    </ligand>
</feature>
<dbReference type="InterPro" id="IPR003135">
    <property type="entry name" value="ATP-grasp_carboxylate-amine"/>
</dbReference>
<dbReference type="Gene3D" id="3.40.50.20">
    <property type="match status" value="1"/>
</dbReference>
<feature type="domain" description="ATP-grasp" evidence="7">
    <location>
        <begin position="108"/>
        <end position="294"/>
    </location>
</feature>
<dbReference type="Pfam" id="PF17769">
    <property type="entry name" value="PurK_C"/>
    <property type="match status" value="1"/>
</dbReference>
<dbReference type="GO" id="GO:0004638">
    <property type="term" value="F:phosphoribosylaminoimidazole carboxylase activity"/>
    <property type="evidence" value="ECO:0007669"/>
    <property type="project" value="InterPro"/>
</dbReference>
<dbReference type="InterPro" id="IPR013815">
    <property type="entry name" value="ATP_grasp_subdomain_1"/>
</dbReference>
<reference evidence="8 9" key="1">
    <citation type="journal article" date="2010" name="Int. J. Syst. Evol. Microbiol.">
        <title>Thiohalobacter thiocyanaticus gen. nov., sp. nov., a moderately halophilic, sulfur-oxidizing gammaproteobacterium from hypersaline lakes, that utilizes thiocyanate.</title>
        <authorList>
            <person name="Sorokin D.Y."/>
            <person name="Kovaleva O.L."/>
            <person name="Tourova T.P."/>
            <person name="Muyzer G."/>
        </authorList>
    </citation>
    <scope>NUCLEOTIDE SEQUENCE [LARGE SCALE GENOMIC DNA]</scope>
    <source>
        <strain evidence="8 9">Hrh1</strain>
    </source>
</reference>
<dbReference type="SUPFAM" id="SSF52440">
    <property type="entry name" value="PreATP-grasp domain"/>
    <property type="match status" value="1"/>
</dbReference>
<dbReference type="PANTHER" id="PTHR11609:SF5">
    <property type="entry name" value="PHOSPHORIBOSYLAMINOIMIDAZOLE CARBOXYLASE"/>
    <property type="match status" value="1"/>
</dbReference>
<dbReference type="NCBIfam" id="TIGR01161">
    <property type="entry name" value="purK"/>
    <property type="match status" value="1"/>
</dbReference>
<dbReference type="GO" id="GO:0046872">
    <property type="term" value="F:metal ion binding"/>
    <property type="evidence" value="ECO:0007669"/>
    <property type="project" value="InterPro"/>
</dbReference>
<evidence type="ECO:0000256" key="5">
    <source>
        <dbReference type="HAMAP-Rule" id="MF_01928"/>
    </source>
</evidence>
<dbReference type="Gene3D" id="3.30.1490.20">
    <property type="entry name" value="ATP-grasp fold, A domain"/>
    <property type="match status" value="1"/>
</dbReference>
<dbReference type="FunFam" id="3.30.1490.20:FF:000015">
    <property type="entry name" value="N5-carboxyaminoimidazole ribonucleotide synthase"/>
    <property type="match status" value="1"/>
</dbReference>
<comment type="subunit">
    <text evidence="5 6">Homodimer.</text>
</comment>
<proteinExistence type="inferred from homology"/>
<dbReference type="SUPFAM" id="SSF56059">
    <property type="entry name" value="Glutathione synthetase ATP-binding domain-like"/>
    <property type="match status" value="1"/>
</dbReference>
<evidence type="ECO:0000313" key="8">
    <source>
        <dbReference type="EMBL" id="RRQ21707.1"/>
    </source>
</evidence>
<evidence type="ECO:0000256" key="2">
    <source>
        <dbReference type="ARBA" id="ARBA00022741"/>
    </source>
</evidence>
<dbReference type="EMBL" id="QZMU01000001">
    <property type="protein sequence ID" value="RRQ21707.1"/>
    <property type="molecule type" value="Genomic_DNA"/>
</dbReference>
<dbReference type="InterPro" id="IPR054350">
    <property type="entry name" value="PurT/PurK_preATP-grasp"/>
</dbReference>
<feature type="binding site" evidence="5">
    <location>
        <begin position="149"/>
        <end position="155"/>
    </location>
    <ligand>
        <name>ATP</name>
        <dbReference type="ChEBI" id="CHEBI:30616"/>
    </ligand>
</feature>
<dbReference type="GO" id="GO:0005829">
    <property type="term" value="C:cytosol"/>
    <property type="evidence" value="ECO:0007669"/>
    <property type="project" value="TreeGrafter"/>
</dbReference>
<dbReference type="PANTHER" id="PTHR11609">
    <property type="entry name" value="PURINE BIOSYNTHESIS PROTEIN 6/7, PUR6/7"/>
    <property type="match status" value="1"/>
</dbReference>
<keyword evidence="2 5" id="KW-0547">Nucleotide-binding</keyword>
<keyword evidence="4 5" id="KW-0067">ATP-binding</keyword>
<keyword evidence="9" id="KW-1185">Reference proteome</keyword>
<dbReference type="InterPro" id="IPR011761">
    <property type="entry name" value="ATP-grasp"/>
</dbReference>
<dbReference type="NCBIfam" id="NF004676">
    <property type="entry name" value="PRK06019.1-2"/>
    <property type="match status" value="1"/>
</dbReference>
<dbReference type="Proteomes" id="UP000287798">
    <property type="component" value="Unassembled WGS sequence"/>
</dbReference>
<dbReference type="HAMAP" id="MF_01928">
    <property type="entry name" value="PurK"/>
    <property type="match status" value="1"/>
</dbReference>
<dbReference type="OrthoDB" id="9804625at2"/>
<protein>
    <recommendedName>
        <fullName evidence="5 6">N5-carboxyaminoimidazole ribonucleotide synthase</fullName>
        <shortName evidence="5 6">N5-CAIR synthase</shortName>
        <ecNumber evidence="5 6">6.3.4.18</ecNumber>
    </recommendedName>
    <alternativeName>
        <fullName evidence="5 6">5-(carboxyamino)imidazole ribonucleotide synthetase</fullName>
    </alternativeName>
</protein>
<dbReference type="InterPro" id="IPR011054">
    <property type="entry name" value="Rudment_hybrid_motif"/>
</dbReference>
<evidence type="ECO:0000256" key="6">
    <source>
        <dbReference type="RuleBase" id="RU361200"/>
    </source>
</evidence>
<dbReference type="FunFam" id="3.30.470.20:FF:000029">
    <property type="entry name" value="N5-carboxyaminoimidazole ribonucleotide synthase"/>
    <property type="match status" value="1"/>
</dbReference>
<feature type="binding site" evidence="5">
    <location>
        <begin position="264"/>
        <end position="265"/>
    </location>
    <ligand>
        <name>ATP</name>
        <dbReference type="ChEBI" id="CHEBI:30616"/>
    </ligand>
</feature>
<feature type="binding site" evidence="5">
    <location>
        <position position="210"/>
    </location>
    <ligand>
        <name>ATP</name>
        <dbReference type="ChEBI" id="CHEBI:30616"/>
    </ligand>
</feature>
<dbReference type="UniPathway" id="UPA00074">
    <property type="reaction ID" value="UER00942"/>
</dbReference>
<evidence type="ECO:0000256" key="4">
    <source>
        <dbReference type="ARBA" id="ARBA00022840"/>
    </source>
</evidence>
<evidence type="ECO:0000256" key="1">
    <source>
        <dbReference type="ARBA" id="ARBA00022598"/>
    </source>
</evidence>
<comment type="catalytic activity">
    <reaction evidence="5 6">
        <text>5-amino-1-(5-phospho-beta-D-ribosyl)imidazole + hydrogencarbonate + ATP = 5-carboxyamino-1-(5-phospho-D-ribosyl)imidazole + ADP + phosphate + 2 H(+)</text>
        <dbReference type="Rhea" id="RHEA:19317"/>
        <dbReference type="ChEBI" id="CHEBI:15378"/>
        <dbReference type="ChEBI" id="CHEBI:17544"/>
        <dbReference type="ChEBI" id="CHEBI:30616"/>
        <dbReference type="ChEBI" id="CHEBI:43474"/>
        <dbReference type="ChEBI" id="CHEBI:58730"/>
        <dbReference type="ChEBI" id="CHEBI:137981"/>
        <dbReference type="ChEBI" id="CHEBI:456216"/>
        <dbReference type="EC" id="6.3.4.18"/>
    </reaction>
</comment>
<dbReference type="AlphaFoldDB" id="A0A426QJ29"/>
<comment type="pathway">
    <text evidence="5 6">Purine metabolism; IMP biosynthesis via de novo pathway; 5-amino-1-(5-phospho-D-ribosyl)imidazole-4-carboxylate from 5-amino-1-(5-phospho-D-ribosyl)imidazole (N5-CAIR route): step 1/2.</text>
</comment>
<dbReference type="InterPro" id="IPR005875">
    <property type="entry name" value="PurK"/>
</dbReference>
<evidence type="ECO:0000256" key="3">
    <source>
        <dbReference type="ARBA" id="ARBA00022755"/>
    </source>
</evidence>
<organism evidence="8 9">
    <name type="scientific">Thiohalobacter thiocyanaticus</name>
    <dbReference type="NCBI Taxonomy" id="585455"/>
    <lineage>
        <taxon>Bacteria</taxon>
        <taxon>Pseudomonadati</taxon>
        <taxon>Pseudomonadota</taxon>
        <taxon>Gammaproteobacteria</taxon>
        <taxon>Thiohalobacterales</taxon>
        <taxon>Thiohalobacteraceae</taxon>
        <taxon>Thiohalobacter</taxon>
    </lineage>
</organism>
<dbReference type="GO" id="GO:0005524">
    <property type="term" value="F:ATP binding"/>
    <property type="evidence" value="ECO:0007669"/>
    <property type="project" value="UniProtKB-UniRule"/>
</dbReference>
<comment type="caution">
    <text evidence="8">The sequence shown here is derived from an EMBL/GenBank/DDBJ whole genome shotgun (WGS) entry which is preliminary data.</text>
</comment>
<dbReference type="EC" id="6.3.4.18" evidence="5 6"/>
<dbReference type="Gene3D" id="3.30.470.20">
    <property type="entry name" value="ATP-grasp fold, B domain"/>
    <property type="match status" value="1"/>
</dbReference>
<dbReference type="InterPro" id="IPR016185">
    <property type="entry name" value="PreATP-grasp_dom_sf"/>
</dbReference>
<comment type="function">
    <text evidence="6">Catalyzes the ATP-dependent conversion of 5-aminoimidazole ribonucleotide (AIR) and HCO(3)- to N5-carboxyaminoimidazole ribonucleotide (N5-CAIR).</text>
</comment>
<dbReference type="Pfam" id="PF02222">
    <property type="entry name" value="ATP-grasp"/>
    <property type="match status" value="1"/>
</dbReference>
<dbReference type="GO" id="GO:0006189">
    <property type="term" value="P:'de novo' IMP biosynthetic process"/>
    <property type="evidence" value="ECO:0007669"/>
    <property type="project" value="UniProtKB-UniRule"/>
</dbReference>
<feature type="binding site" evidence="5">
    <location>
        <position position="104"/>
    </location>
    <ligand>
        <name>ATP</name>
        <dbReference type="ChEBI" id="CHEBI:30616"/>
    </ligand>
</feature>
<keyword evidence="1 5" id="KW-0436">Ligase</keyword>
<dbReference type="NCBIfam" id="NF004675">
    <property type="entry name" value="PRK06019.1-1"/>
    <property type="match status" value="1"/>
</dbReference>
<dbReference type="PROSITE" id="PS50975">
    <property type="entry name" value="ATP_GRASP"/>
    <property type="match status" value="1"/>
</dbReference>
<feature type="binding site" evidence="5">
    <location>
        <position position="144"/>
    </location>
    <ligand>
        <name>ATP</name>
        <dbReference type="ChEBI" id="CHEBI:30616"/>
    </ligand>
</feature>
<evidence type="ECO:0000259" key="7">
    <source>
        <dbReference type="PROSITE" id="PS50975"/>
    </source>
</evidence>
<dbReference type="Pfam" id="PF22660">
    <property type="entry name" value="RS_preATP-grasp-like"/>
    <property type="match status" value="1"/>
</dbReference>
<dbReference type="NCBIfam" id="NF004677">
    <property type="entry name" value="PRK06019.1-3"/>
    <property type="match status" value="1"/>
</dbReference>
<gene>
    <name evidence="5 6" type="primary">purK</name>
    <name evidence="8" type="ORF">D6C00_06925</name>
</gene>
<comment type="similarity">
    <text evidence="5 6">Belongs to the PurK/PurT family.</text>
</comment>
<feature type="binding site" evidence="5">
    <location>
        <begin position="179"/>
        <end position="182"/>
    </location>
    <ligand>
        <name>ATP</name>
        <dbReference type="ChEBI" id="CHEBI:30616"/>
    </ligand>
</feature>
<dbReference type="RefSeq" id="WP_125181049.1">
    <property type="nucleotide sequence ID" value="NZ_QZMU01000001.1"/>
</dbReference>
<keyword evidence="3 5" id="KW-0658">Purine biosynthesis</keyword>
<dbReference type="SUPFAM" id="SSF51246">
    <property type="entry name" value="Rudiment single hybrid motif"/>
    <property type="match status" value="1"/>
</dbReference>
<evidence type="ECO:0000313" key="9">
    <source>
        <dbReference type="Proteomes" id="UP000287798"/>
    </source>
</evidence>
<sequence>MILPGATLGVLGGGQLGRMFVMAAHAMGYRVVVLDPDPHSPAGIIAEQHLRADYQDHAALQVLGDTCSAVTTEFENVPAASLDYLARLCPVRPGPMAVAIAQDRIREKRFIQEQGLATAPFAAIEEAEDLEDAFARLDPPLLLKTASLGYDGKGQAPVDSLEAARAAFAELGGHPCVLEARVELEREVSVILARSLKGEIAVYPVGENRHVNGILDTTIVPARLSDAVTDQAVDMARALAEAMDYVGVLAVEFFHTRQGELLINELAPRPHNSGHYTLDATITSQFEQQVRCMCGLPPGDTLLLSPVVMVNLLGELWQPEPPWEKLFAFPAAKLHLYGKREPRPGRKMGHFNCLAPELDSALAQAERIREALSVKRAPD</sequence>